<gene>
    <name evidence="1" type="ORF">E1293_29345</name>
</gene>
<name>A0A4R5ARP7_9ACTN</name>
<proteinExistence type="predicted"/>
<dbReference type="Proteomes" id="UP000295578">
    <property type="component" value="Unassembled WGS sequence"/>
</dbReference>
<evidence type="ECO:0000313" key="2">
    <source>
        <dbReference type="Proteomes" id="UP000295578"/>
    </source>
</evidence>
<accession>A0A4R5ARP7</accession>
<reference evidence="1 2" key="1">
    <citation type="submission" date="2019-03" db="EMBL/GenBank/DDBJ databases">
        <title>Draft genome sequences of novel Actinobacteria.</title>
        <authorList>
            <person name="Sahin N."/>
            <person name="Ay H."/>
            <person name="Saygin H."/>
        </authorList>
    </citation>
    <scope>NUCLEOTIDE SEQUENCE [LARGE SCALE GENOMIC DNA]</scope>
    <source>
        <strain evidence="1 2">DSM 45941</strain>
    </source>
</reference>
<dbReference type="EMBL" id="SMKY01000166">
    <property type="protein sequence ID" value="TDD74560.1"/>
    <property type="molecule type" value="Genomic_DNA"/>
</dbReference>
<comment type="caution">
    <text evidence="1">The sequence shown here is derived from an EMBL/GenBank/DDBJ whole genome shotgun (WGS) entry which is preliminary data.</text>
</comment>
<organism evidence="1 2">
    <name type="scientific">Actinomadura darangshiensis</name>
    <dbReference type="NCBI Taxonomy" id="705336"/>
    <lineage>
        <taxon>Bacteria</taxon>
        <taxon>Bacillati</taxon>
        <taxon>Actinomycetota</taxon>
        <taxon>Actinomycetes</taxon>
        <taxon>Streptosporangiales</taxon>
        <taxon>Thermomonosporaceae</taxon>
        <taxon>Actinomadura</taxon>
    </lineage>
</organism>
<protein>
    <submittedName>
        <fullName evidence="1">Uncharacterized protein</fullName>
    </submittedName>
</protein>
<dbReference type="RefSeq" id="WP_132200726.1">
    <property type="nucleotide sequence ID" value="NZ_SMKY01000166.1"/>
</dbReference>
<sequence>MAFDNFAFAVPQEWRQSSDQVGQFWQDGSGTTVLRESVYTMTHCPDAADLRRSTDNEKVTSYTPLKVPGAAGGARVGFDRPSYDVRDATNLIAWLKDCQTKFDAEIYETGPVVDEIASTVVAQEDE</sequence>
<keyword evidence="2" id="KW-1185">Reference proteome</keyword>
<dbReference type="AlphaFoldDB" id="A0A4R5ARP7"/>
<evidence type="ECO:0000313" key="1">
    <source>
        <dbReference type="EMBL" id="TDD74560.1"/>
    </source>
</evidence>